<proteinExistence type="predicted"/>
<dbReference type="Proteomes" id="UP000054558">
    <property type="component" value="Unassembled WGS sequence"/>
</dbReference>
<feature type="region of interest" description="Disordered" evidence="1">
    <location>
        <begin position="209"/>
        <end position="240"/>
    </location>
</feature>
<feature type="chain" id="PRO_5012869614" evidence="2">
    <location>
        <begin position="24"/>
        <end position="478"/>
    </location>
</feature>
<reference evidence="3 4" key="1">
    <citation type="journal article" date="2014" name="Nat. Commun.">
        <title>Klebsormidium flaccidum genome reveals primary factors for plant terrestrial adaptation.</title>
        <authorList>
            <person name="Hori K."/>
            <person name="Maruyama F."/>
            <person name="Fujisawa T."/>
            <person name="Togashi T."/>
            <person name="Yamamoto N."/>
            <person name="Seo M."/>
            <person name="Sato S."/>
            <person name="Yamada T."/>
            <person name="Mori H."/>
            <person name="Tajima N."/>
            <person name="Moriyama T."/>
            <person name="Ikeuchi M."/>
            <person name="Watanabe M."/>
            <person name="Wada H."/>
            <person name="Kobayashi K."/>
            <person name="Saito M."/>
            <person name="Masuda T."/>
            <person name="Sasaki-Sekimoto Y."/>
            <person name="Mashiguchi K."/>
            <person name="Awai K."/>
            <person name="Shimojima M."/>
            <person name="Masuda S."/>
            <person name="Iwai M."/>
            <person name="Nobusawa T."/>
            <person name="Narise T."/>
            <person name="Kondo S."/>
            <person name="Saito H."/>
            <person name="Sato R."/>
            <person name="Murakawa M."/>
            <person name="Ihara Y."/>
            <person name="Oshima-Yamada Y."/>
            <person name="Ohtaka K."/>
            <person name="Satoh M."/>
            <person name="Sonobe K."/>
            <person name="Ishii M."/>
            <person name="Ohtani R."/>
            <person name="Kanamori-Sato M."/>
            <person name="Honoki R."/>
            <person name="Miyazaki D."/>
            <person name="Mochizuki H."/>
            <person name="Umetsu J."/>
            <person name="Higashi K."/>
            <person name="Shibata D."/>
            <person name="Kamiya Y."/>
            <person name="Sato N."/>
            <person name="Nakamura Y."/>
            <person name="Tabata S."/>
            <person name="Ida S."/>
            <person name="Kurokawa K."/>
            <person name="Ohta H."/>
        </authorList>
    </citation>
    <scope>NUCLEOTIDE SEQUENCE [LARGE SCALE GENOMIC DNA]</scope>
    <source>
        <strain evidence="3 4">NIES-2285</strain>
    </source>
</reference>
<feature type="compositionally biased region" description="Low complexity" evidence="1">
    <location>
        <begin position="218"/>
        <end position="232"/>
    </location>
</feature>
<dbReference type="AlphaFoldDB" id="A0A1Y1I1S2"/>
<keyword evidence="4" id="KW-1185">Reference proteome</keyword>
<organism evidence="3 4">
    <name type="scientific">Klebsormidium nitens</name>
    <name type="common">Green alga</name>
    <name type="synonym">Ulothrix nitens</name>
    <dbReference type="NCBI Taxonomy" id="105231"/>
    <lineage>
        <taxon>Eukaryota</taxon>
        <taxon>Viridiplantae</taxon>
        <taxon>Streptophyta</taxon>
        <taxon>Klebsormidiophyceae</taxon>
        <taxon>Klebsormidiales</taxon>
        <taxon>Klebsormidiaceae</taxon>
        <taxon>Klebsormidium</taxon>
    </lineage>
</organism>
<accession>A0A1Y1I1S2</accession>
<protein>
    <submittedName>
        <fullName evidence="3">Uncharacterized protein</fullName>
    </submittedName>
</protein>
<feature type="region of interest" description="Disordered" evidence="1">
    <location>
        <begin position="127"/>
        <end position="175"/>
    </location>
</feature>
<gene>
    <name evidence="3" type="ORF">KFL_001680070</name>
</gene>
<keyword evidence="2" id="KW-0732">Signal</keyword>
<evidence type="ECO:0000256" key="2">
    <source>
        <dbReference type="SAM" id="SignalP"/>
    </source>
</evidence>
<evidence type="ECO:0000313" key="3">
    <source>
        <dbReference type="EMBL" id="GAQ83912.1"/>
    </source>
</evidence>
<dbReference type="OMA" id="IAQPPHL"/>
<name>A0A1Y1I1S2_KLENI</name>
<sequence>MAATLLVAVLLVLTLFQHPAVEGYRIHRDRTVRTSSTGGLIHSVGQRRLVQSAGACGSFPSDDPYDGAINGQTPNTHETCFTQSGLVQYCCPGGTTLCSCPHTPVPDSGPYTCYNYLSATTASVPATAPTDAPTPTPTVVAPAPAVTDTPTPTPAGTTPAPTSTDTPTPTPTLTTALPKLSATTAADPSAAPALAPTDAPTPTPTVLAAGTDTPTPTPVVLLTPTPTTTETPTPTPTGSASIPLTFSAVVGDPSAAPLPAPTGASDPVPTPAPTVAGIPVSTTAAPAVTTAPPAVTTAAPTVTAGPAPVATYAATSGHVCDPMSSLPYTCYNAFGSSFACCADSACPPPGPIAVCAASQSTTLQSTSSLVTTDPVPGASPDPTPVTLLTPSPTFASRPQTAANTIPSATMEPIQPENGVCGFDRQGQALNQCTSCLQVVFCCPTGYTCPTADPVTASDPNFCKMVYCQLNGQIPGAYY</sequence>
<evidence type="ECO:0000313" key="4">
    <source>
        <dbReference type="Proteomes" id="UP000054558"/>
    </source>
</evidence>
<dbReference type="STRING" id="105231.A0A1Y1I1S2"/>
<evidence type="ECO:0000256" key="1">
    <source>
        <dbReference type="SAM" id="MobiDB-lite"/>
    </source>
</evidence>
<feature type="signal peptide" evidence="2">
    <location>
        <begin position="1"/>
        <end position="23"/>
    </location>
</feature>
<dbReference type="EMBL" id="DF237117">
    <property type="protein sequence ID" value="GAQ83912.1"/>
    <property type="molecule type" value="Genomic_DNA"/>
</dbReference>